<dbReference type="SUPFAM" id="SSF69796">
    <property type="entry name" value="Thymidylate synthase-complementing protein Thy1"/>
    <property type="match status" value="1"/>
</dbReference>
<dbReference type="UniPathway" id="UPA00575"/>
<dbReference type="PANTHER" id="PTHR34934:SF1">
    <property type="entry name" value="FLAVIN-DEPENDENT THYMIDYLATE SYNTHASE"/>
    <property type="match status" value="1"/>
</dbReference>
<dbReference type="GO" id="GO:0004799">
    <property type="term" value="F:thymidylate synthase activity"/>
    <property type="evidence" value="ECO:0007669"/>
    <property type="project" value="TreeGrafter"/>
</dbReference>
<proteinExistence type="inferred from homology"/>
<evidence type="ECO:0000313" key="2">
    <source>
        <dbReference type="EMBL" id="KHJ56223.1"/>
    </source>
</evidence>
<reference evidence="2 3" key="1">
    <citation type="submission" date="2014-09" db="EMBL/GenBank/DDBJ databases">
        <title>Isolation and characterization of Aurantimonas altamirensis ON-56566 from clinical sample following a dog bite.</title>
        <authorList>
            <person name="Eshaghi A."/>
            <person name="Li A."/>
            <person name="Shahinas D."/>
            <person name="Bahn P."/>
            <person name="Kus J.V."/>
            <person name="Patel S.N."/>
        </authorList>
    </citation>
    <scope>NUCLEOTIDE SEQUENCE [LARGE SCALE GENOMIC DNA]</scope>
    <source>
        <strain evidence="2 3">ON-56566</strain>
    </source>
</reference>
<feature type="binding site" evidence="1">
    <location>
        <position position="126"/>
    </location>
    <ligand>
        <name>FAD</name>
        <dbReference type="ChEBI" id="CHEBI:57692"/>
        <note>ligand shared between neighboring subunits</note>
    </ligand>
</feature>
<keyword evidence="1" id="KW-0545">Nucleotide biosynthesis</keyword>
<feature type="binding site" evidence="1">
    <location>
        <begin position="115"/>
        <end position="118"/>
    </location>
    <ligand>
        <name>dUMP</name>
        <dbReference type="ChEBI" id="CHEBI:246422"/>
        <note>ligand shared between dimeric partners</note>
    </ligand>
</feature>
<comment type="cofactor">
    <cofactor evidence="1">
        <name>FAD</name>
        <dbReference type="ChEBI" id="CHEBI:57692"/>
    </cofactor>
    <text evidence="1">Binds 4 FAD per tetramer. Each FAD binding site is formed by three monomers.</text>
</comment>
<dbReference type="InterPro" id="IPR003669">
    <property type="entry name" value="Thymidylate_synthase_ThyX"/>
</dbReference>
<comment type="similarity">
    <text evidence="1">Belongs to the thymidylate synthase ThyX family.</text>
</comment>
<sequence>MEASGKSRLTAEQEAEIAALRDQRAETARPVAPGLEEILYKPLPVLDHGFVRVIDYMGTDDAVVQAARVSYGRGTKRVQEDRGLINYLLRHWHTTPFEMAEIKLHVKLPIFVARQWIRHRMASVNEYSARYSVLDREFYIPEPNHLAAQSASNRQGRGEILEGAEAEEVLDLLRNDAMQAYDHYALMLNEGDGEAKREDRQGLARELARMNLPLNFYTQWYWKADLHNFMGFLRLRADPHAQYEIRAYADVMIDILKRWVPVTHEAFLEHRMGAAQLSATAVKAIRRMIDGEAVTAETSGLTKREWSELCAVLERDA</sequence>
<keyword evidence="1" id="KW-0285">Flavoprotein</keyword>
<feature type="active site" description="Involved in ionization of N3 of dUMP, leading to its activation" evidence="1">
    <location>
        <position position="236"/>
    </location>
</feature>
<dbReference type="CDD" id="cd20175">
    <property type="entry name" value="ThyX"/>
    <property type="match status" value="1"/>
</dbReference>
<comment type="pathway">
    <text evidence="1">Pyrimidine metabolism; dTTP biosynthesis.</text>
</comment>
<comment type="caution">
    <text evidence="2">The sequence shown here is derived from an EMBL/GenBank/DDBJ whole genome shotgun (WGS) entry which is preliminary data.</text>
</comment>
<comment type="subunit">
    <text evidence="1">Homotetramer.</text>
</comment>
<dbReference type="GO" id="GO:0050660">
    <property type="term" value="F:flavin adenine dinucleotide binding"/>
    <property type="evidence" value="ECO:0007669"/>
    <property type="project" value="UniProtKB-UniRule"/>
</dbReference>
<dbReference type="GO" id="GO:0032259">
    <property type="term" value="P:methylation"/>
    <property type="evidence" value="ECO:0007669"/>
    <property type="project" value="UniProtKB-KW"/>
</dbReference>
<dbReference type="AlphaFoldDB" id="A0A0B1Q5V7"/>
<dbReference type="PROSITE" id="PS51331">
    <property type="entry name" value="THYX"/>
    <property type="match status" value="1"/>
</dbReference>
<comment type="catalytic activity">
    <reaction evidence="1">
        <text>dUMP + (6R)-5,10-methylene-5,6,7,8-tetrahydrofolate + NADPH + H(+) = dTMP + (6S)-5,6,7,8-tetrahydrofolate + NADP(+)</text>
        <dbReference type="Rhea" id="RHEA:29043"/>
        <dbReference type="ChEBI" id="CHEBI:15378"/>
        <dbReference type="ChEBI" id="CHEBI:15636"/>
        <dbReference type="ChEBI" id="CHEBI:57453"/>
        <dbReference type="ChEBI" id="CHEBI:57783"/>
        <dbReference type="ChEBI" id="CHEBI:58349"/>
        <dbReference type="ChEBI" id="CHEBI:63528"/>
        <dbReference type="ChEBI" id="CHEBI:246422"/>
        <dbReference type="EC" id="2.1.1.148"/>
    </reaction>
</comment>
<gene>
    <name evidence="1" type="primary">thyX</name>
    <name evidence="2" type="ORF">LA66_06470</name>
</gene>
<feature type="binding site" description="in other chain" evidence="1">
    <location>
        <position position="209"/>
    </location>
    <ligand>
        <name>dUMP</name>
        <dbReference type="ChEBI" id="CHEBI:246422"/>
        <note>ligand shared between dimeric partners</note>
    </ligand>
</feature>
<dbReference type="InterPro" id="IPR036098">
    <property type="entry name" value="Thymidylate_synthase_ThyX_sf"/>
</dbReference>
<dbReference type="GO" id="GO:0070402">
    <property type="term" value="F:NADPH binding"/>
    <property type="evidence" value="ECO:0007669"/>
    <property type="project" value="TreeGrafter"/>
</dbReference>
<protein>
    <recommendedName>
        <fullName evidence="1">Flavin-dependent thymidylate synthase</fullName>
        <shortName evidence="1">FDTS</shortName>
        <ecNumber evidence="1">2.1.1.148</ecNumber>
    </recommendedName>
    <alternativeName>
        <fullName evidence="1">FAD-dependent thymidylate synthase</fullName>
    </alternativeName>
    <alternativeName>
        <fullName evidence="1">Thymidylate synthase ThyX</fullName>
        <shortName evidence="1">TS</shortName>
        <shortName evidence="1">TSase</shortName>
    </alternativeName>
</protein>
<evidence type="ECO:0000313" key="3">
    <source>
        <dbReference type="Proteomes" id="UP000030826"/>
    </source>
</evidence>
<evidence type="ECO:0000256" key="1">
    <source>
        <dbReference type="HAMAP-Rule" id="MF_01408"/>
    </source>
</evidence>
<name>A0A0B1Q5V7_9HYPH</name>
<keyword evidence="1" id="KW-0489">Methyltransferase</keyword>
<dbReference type="Pfam" id="PF02511">
    <property type="entry name" value="Thy1"/>
    <property type="match status" value="1"/>
</dbReference>
<dbReference type="GO" id="GO:0006231">
    <property type="term" value="P:dTMP biosynthetic process"/>
    <property type="evidence" value="ECO:0007669"/>
    <property type="project" value="UniProtKB-UniRule"/>
</dbReference>
<feature type="binding site" evidence="1">
    <location>
        <position position="95"/>
    </location>
    <ligand>
        <name>FAD</name>
        <dbReference type="ChEBI" id="CHEBI:57692"/>
        <note>ligand shared between neighboring subunits</note>
    </ligand>
</feature>
<accession>A0A0B1Q5V7</accession>
<keyword evidence="1" id="KW-0521">NADP</keyword>
<feature type="binding site" evidence="1">
    <location>
        <position position="236"/>
    </location>
    <ligand>
        <name>dUMP</name>
        <dbReference type="ChEBI" id="CHEBI:246422"/>
        <note>ligand shared between dimeric partners</note>
    </ligand>
</feature>
<dbReference type="NCBIfam" id="TIGR02170">
    <property type="entry name" value="thyX"/>
    <property type="match status" value="1"/>
</dbReference>
<dbReference type="EC" id="2.1.1.148" evidence="1"/>
<dbReference type="GO" id="GO:0006235">
    <property type="term" value="P:dTTP biosynthetic process"/>
    <property type="evidence" value="ECO:0007669"/>
    <property type="project" value="UniProtKB-UniRule"/>
</dbReference>
<feature type="binding site" evidence="1">
    <location>
        <begin position="118"/>
        <end position="120"/>
    </location>
    <ligand>
        <name>FAD</name>
        <dbReference type="ChEBI" id="CHEBI:57692"/>
        <note>ligand shared between neighboring subunits</note>
    </ligand>
</feature>
<dbReference type="HAMAP" id="MF_01408">
    <property type="entry name" value="ThyX"/>
    <property type="match status" value="1"/>
</dbReference>
<comment type="function">
    <text evidence="1">Catalyzes the reductive methylation of 2'-deoxyuridine-5'-monophosphate (dUMP) to 2'-deoxythymidine-5'-monophosphate (dTMP) while utilizing 5,10-methylenetetrahydrofolate (mTHF) as the methyl donor, and NADPH and FADH(2) as the reductant.</text>
</comment>
<feature type="binding site" description="in other chain" evidence="1">
    <location>
        <begin position="126"/>
        <end position="130"/>
    </location>
    <ligand>
        <name>dUMP</name>
        <dbReference type="ChEBI" id="CHEBI:246422"/>
        <note>ligand shared between dimeric partners</note>
    </ligand>
</feature>
<organism evidence="2 3">
    <name type="scientific">Aureimonas altamirensis</name>
    <dbReference type="NCBI Taxonomy" id="370622"/>
    <lineage>
        <taxon>Bacteria</taxon>
        <taxon>Pseudomonadati</taxon>
        <taxon>Pseudomonadota</taxon>
        <taxon>Alphaproteobacteria</taxon>
        <taxon>Hyphomicrobiales</taxon>
        <taxon>Aurantimonadaceae</taxon>
        <taxon>Aureimonas</taxon>
    </lineage>
</organism>
<feature type="binding site" evidence="1">
    <location>
        <begin position="225"/>
        <end position="227"/>
    </location>
    <ligand>
        <name>FAD</name>
        <dbReference type="ChEBI" id="CHEBI:57692"/>
        <note>ligand shared between neighboring subunits</note>
    </ligand>
</feature>
<comment type="caution">
    <text evidence="1">Lacks conserved residue(s) required for the propagation of feature annotation.</text>
</comment>
<dbReference type="EMBL" id="JRFJ01000001">
    <property type="protein sequence ID" value="KHJ56223.1"/>
    <property type="molecule type" value="Genomic_DNA"/>
</dbReference>
<dbReference type="PANTHER" id="PTHR34934">
    <property type="entry name" value="FLAVIN-DEPENDENT THYMIDYLATE SYNTHASE"/>
    <property type="match status" value="1"/>
</dbReference>
<dbReference type="STRING" id="370622.LA66_06470"/>
<dbReference type="GO" id="GO:0050797">
    <property type="term" value="F:thymidylate synthase (FAD) activity"/>
    <property type="evidence" value="ECO:0007669"/>
    <property type="project" value="UniProtKB-UniRule"/>
</dbReference>
<keyword evidence="1" id="KW-0274">FAD</keyword>
<dbReference type="Proteomes" id="UP000030826">
    <property type="component" value="Unassembled WGS sequence"/>
</dbReference>
<keyword evidence="1" id="KW-0808">Transferase</keyword>
<dbReference type="Gene3D" id="3.30.1360.170">
    <property type="match status" value="1"/>
</dbReference>